<accession>A0A1F8CMY6</accession>
<sequence length="64" mass="7020">MAISSPVLVEIGQGLSLMVGLPTIASWNSQKRPQKAKRGTFGFNTQTKSLEYWDGSGWYTAKLS</sequence>
<reference evidence="1 2" key="1">
    <citation type="journal article" date="2016" name="Nat. Commun.">
        <title>Thousands of microbial genomes shed light on interconnected biogeochemical processes in an aquifer system.</title>
        <authorList>
            <person name="Anantharaman K."/>
            <person name="Brown C.T."/>
            <person name="Hug L.A."/>
            <person name="Sharon I."/>
            <person name="Castelle C.J."/>
            <person name="Probst A.J."/>
            <person name="Thomas B.C."/>
            <person name="Singh A."/>
            <person name="Wilkins M.J."/>
            <person name="Karaoz U."/>
            <person name="Brodie E.L."/>
            <person name="Williams K.H."/>
            <person name="Hubbard S.S."/>
            <person name="Banfield J.F."/>
        </authorList>
    </citation>
    <scope>NUCLEOTIDE SEQUENCE [LARGE SCALE GENOMIC DNA]</scope>
</reference>
<organism evidence="1 2">
    <name type="scientific">Candidatus Woesebacteria bacterium RIFOXYA1_FULL_48_16</name>
    <dbReference type="NCBI Taxonomy" id="1802535"/>
    <lineage>
        <taxon>Bacteria</taxon>
        <taxon>Candidatus Woeseibacteriota</taxon>
    </lineage>
</organism>
<evidence type="ECO:0000313" key="1">
    <source>
        <dbReference type="EMBL" id="OGM77446.1"/>
    </source>
</evidence>
<gene>
    <name evidence="1" type="ORF">A2197_03010</name>
</gene>
<dbReference type="AlphaFoldDB" id="A0A1F8CMY6"/>
<evidence type="ECO:0000313" key="2">
    <source>
        <dbReference type="Proteomes" id="UP000178430"/>
    </source>
</evidence>
<comment type="caution">
    <text evidence="1">The sequence shown here is derived from an EMBL/GenBank/DDBJ whole genome shotgun (WGS) entry which is preliminary data.</text>
</comment>
<proteinExistence type="predicted"/>
<dbReference type="EMBL" id="MGHV01000054">
    <property type="protein sequence ID" value="OGM77446.1"/>
    <property type="molecule type" value="Genomic_DNA"/>
</dbReference>
<dbReference type="Proteomes" id="UP000178430">
    <property type="component" value="Unassembled WGS sequence"/>
</dbReference>
<protein>
    <submittedName>
        <fullName evidence="1">Uncharacterized protein</fullName>
    </submittedName>
</protein>
<name>A0A1F8CMY6_9BACT</name>